<dbReference type="OrthoDB" id="4078155at2759"/>
<evidence type="ECO:0000313" key="2">
    <source>
        <dbReference type="EMBL" id="TID31209.1"/>
    </source>
</evidence>
<organism evidence="2 3">
    <name type="scientific">Pichia inconspicua</name>
    <dbReference type="NCBI Taxonomy" id="52247"/>
    <lineage>
        <taxon>Eukaryota</taxon>
        <taxon>Fungi</taxon>
        <taxon>Dikarya</taxon>
        <taxon>Ascomycota</taxon>
        <taxon>Saccharomycotina</taxon>
        <taxon>Pichiomycetes</taxon>
        <taxon>Pichiales</taxon>
        <taxon>Pichiaceae</taxon>
        <taxon>Pichia</taxon>
    </lineage>
</organism>
<accession>A0A4T0X702</accession>
<dbReference type="Proteomes" id="UP000307173">
    <property type="component" value="Unassembled WGS sequence"/>
</dbReference>
<gene>
    <name evidence="2" type="ORF">CANINC_000152</name>
</gene>
<evidence type="ECO:0000259" key="1">
    <source>
        <dbReference type="Pfam" id="PF01918"/>
    </source>
</evidence>
<dbReference type="InterPro" id="IPR002775">
    <property type="entry name" value="DNA/RNA-bd_Alba-like"/>
</dbReference>
<dbReference type="EMBL" id="SELW01000039">
    <property type="protein sequence ID" value="TID31209.1"/>
    <property type="molecule type" value="Genomic_DNA"/>
</dbReference>
<evidence type="ECO:0000313" key="3">
    <source>
        <dbReference type="Proteomes" id="UP000307173"/>
    </source>
</evidence>
<proteinExistence type="predicted"/>
<dbReference type="InterPro" id="IPR036882">
    <property type="entry name" value="Alba-like_dom_sf"/>
</dbReference>
<comment type="caution">
    <text evidence="2">The sequence shown here is derived from an EMBL/GenBank/DDBJ whole genome shotgun (WGS) entry which is preliminary data.</text>
</comment>
<protein>
    <recommendedName>
        <fullName evidence="1">DNA/RNA-binding protein Alba-like domain-containing protein</fullName>
    </recommendedName>
</protein>
<dbReference type="Pfam" id="PF01918">
    <property type="entry name" value="Alba"/>
    <property type="match status" value="1"/>
</dbReference>
<sequence length="232" mass="26719">MKRADNNEESNVGTKRRKLAVNFDGGIQKTDVKYSEKMDLKTTFGLKLDRHQIVSNDGSKLLFLVITKNCKIGKQLDKILNCLNNNVEQLLMVGHGDGIQKMVTIIEILKQKMRQTQPDAKPDVTNDMIARTENFDLVKLKGQLHDEKYEYNYNQLNFLDFTSKEKDIVPKDIAVEGLYSRDIINEELKVKKTLKTPVLYIYMTFHSEEKESESTVKKINNLVASGWSLQRC</sequence>
<keyword evidence="3" id="KW-1185">Reference proteome</keyword>
<feature type="domain" description="DNA/RNA-binding protein Alba-like" evidence="1">
    <location>
        <begin position="65"/>
        <end position="113"/>
    </location>
</feature>
<reference evidence="2 3" key="1">
    <citation type="journal article" date="2019" name="Front. Genet.">
        <title>Whole-Genome Sequencing of the Opportunistic Yeast Pathogen Candida inconspicua Uncovers Its Hybrid Origin.</title>
        <authorList>
            <person name="Mixao V."/>
            <person name="Hansen A.P."/>
            <person name="Saus E."/>
            <person name="Boekhout T."/>
            <person name="Lass-Florl C."/>
            <person name="Gabaldon T."/>
        </authorList>
    </citation>
    <scope>NUCLEOTIDE SEQUENCE [LARGE SCALE GENOMIC DNA]</scope>
    <source>
        <strain evidence="2 3">CBS 180</strain>
    </source>
</reference>
<dbReference type="SUPFAM" id="SSF82704">
    <property type="entry name" value="AlbA-like"/>
    <property type="match status" value="1"/>
</dbReference>
<dbReference type="AlphaFoldDB" id="A0A4T0X702"/>
<dbReference type="GO" id="GO:0003676">
    <property type="term" value="F:nucleic acid binding"/>
    <property type="evidence" value="ECO:0007669"/>
    <property type="project" value="InterPro"/>
</dbReference>
<name>A0A4T0X702_9ASCO</name>